<dbReference type="Proteomes" id="UP000027931">
    <property type="component" value="Unassembled WGS sequence"/>
</dbReference>
<proteinExistence type="predicted"/>
<dbReference type="EMBL" id="JMIR01000004">
    <property type="protein sequence ID" value="KEO84413.1"/>
    <property type="molecule type" value="Genomic_DNA"/>
</dbReference>
<reference evidence="1 2" key="1">
    <citation type="journal article" date="2013" name="Int. J. Syst. Evol. Microbiol.">
        <title>Tumebacillus flagellatus sp. nov., an alpha-amylase/pullulanase-producing bacterium isolated from cassava wastewater.</title>
        <authorList>
            <person name="Wang Q."/>
            <person name="Xie N."/>
            <person name="Qin Y."/>
            <person name="Shen N."/>
            <person name="Zhu J."/>
            <person name="Mi H."/>
            <person name="Huang R."/>
        </authorList>
    </citation>
    <scope>NUCLEOTIDE SEQUENCE [LARGE SCALE GENOMIC DNA]</scope>
    <source>
        <strain evidence="1 2">GST4</strain>
    </source>
</reference>
<evidence type="ECO:0000313" key="1">
    <source>
        <dbReference type="EMBL" id="KEO84413.1"/>
    </source>
</evidence>
<keyword evidence="2" id="KW-1185">Reference proteome</keyword>
<dbReference type="AlphaFoldDB" id="A0A074LWF7"/>
<accession>A0A074LWF7</accession>
<dbReference type="OrthoDB" id="2381972at2"/>
<sequence>MEEALQTFDCPSCGHEVHPDPLEGERGNQSAACSSCGSKYTRTFAFFKDEWVFGLWRSSETGKVACTYYKTAFGTTSDDC</sequence>
<protein>
    <submittedName>
        <fullName evidence="1">Uncharacterized protein</fullName>
    </submittedName>
</protein>
<dbReference type="STRING" id="1157490.EL26_04745"/>
<organism evidence="1 2">
    <name type="scientific">Tumebacillus flagellatus</name>
    <dbReference type="NCBI Taxonomy" id="1157490"/>
    <lineage>
        <taxon>Bacteria</taxon>
        <taxon>Bacillati</taxon>
        <taxon>Bacillota</taxon>
        <taxon>Bacilli</taxon>
        <taxon>Bacillales</taxon>
        <taxon>Alicyclobacillaceae</taxon>
        <taxon>Tumebacillus</taxon>
    </lineage>
</organism>
<dbReference type="RefSeq" id="WP_038084993.1">
    <property type="nucleotide sequence ID" value="NZ_JMIR01000004.1"/>
</dbReference>
<name>A0A074LWF7_9BACL</name>
<evidence type="ECO:0000313" key="2">
    <source>
        <dbReference type="Proteomes" id="UP000027931"/>
    </source>
</evidence>
<gene>
    <name evidence="1" type="ORF">EL26_04745</name>
</gene>
<comment type="caution">
    <text evidence="1">The sequence shown here is derived from an EMBL/GenBank/DDBJ whole genome shotgun (WGS) entry which is preliminary data.</text>
</comment>